<sequence>METSASDLCQFFSLFCHLSEFSPLTASPGQSSLRADELSVPKSSRNEITEAYARRARSEGDTNDVDVLPADSSSLFKYSNATLNVISQRRRTRSSSVSPP</sequence>
<reference evidence="2" key="1">
    <citation type="submission" date="2021-10" db="EMBL/GenBank/DDBJ databases">
        <title>Melipona bicolor Genome sequencing and assembly.</title>
        <authorList>
            <person name="Araujo N.S."/>
            <person name="Arias M.C."/>
        </authorList>
    </citation>
    <scope>NUCLEOTIDE SEQUENCE</scope>
    <source>
        <strain evidence="2">USP_2M_L1-L4_2017</strain>
        <tissue evidence="2">Whole body</tissue>
    </source>
</reference>
<feature type="region of interest" description="Disordered" evidence="1">
    <location>
        <begin position="25"/>
        <end position="46"/>
    </location>
</feature>
<proteinExistence type="predicted"/>
<feature type="compositionally biased region" description="Basic and acidic residues" evidence="1">
    <location>
        <begin position="34"/>
        <end position="46"/>
    </location>
</feature>
<organism evidence="2 3">
    <name type="scientific">Melipona bicolor</name>
    <dbReference type="NCBI Taxonomy" id="60889"/>
    <lineage>
        <taxon>Eukaryota</taxon>
        <taxon>Metazoa</taxon>
        <taxon>Ecdysozoa</taxon>
        <taxon>Arthropoda</taxon>
        <taxon>Hexapoda</taxon>
        <taxon>Insecta</taxon>
        <taxon>Pterygota</taxon>
        <taxon>Neoptera</taxon>
        <taxon>Endopterygota</taxon>
        <taxon>Hymenoptera</taxon>
        <taxon>Apocrita</taxon>
        <taxon>Aculeata</taxon>
        <taxon>Apoidea</taxon>
        <taxon>Anthophila</taxon>
        <taxon>Apidae</taxon>
        <taxon>Melipona</taxon>
    </lineage>
</organism>
<evidence type="ECO:0000313" key="3">
    <source>
        <dbReference type="Proteomes" id="UP001177670"/>
    </source>
</evidence>
<comment type="caution">
    <text evidence="2">The sequence shown here is derived from an EMBL/GenBank/DDBJ whole genome shotgun (WGS) entry which is preliminary data.</text>
</comment>
<evidence type="ECO:0000313" key="2">
    <source>
        <dbReference type="EMBL" id="KAK1131152.1"/>
    </source>
</evidence>
<name>A0AA40G4V5_9HYME</name>
<gene>
    <name evidence="2" type="ORF">K0M31_017445</name>
</gene>
<dbReference type="AlphaFoldDB" id="A0AA40G4V5"/>
<dbReference type="EMBL" id="JAHYIQ010000006">
    <property type="protein sequence ID" value="KAK1131152.1"/>
    <property type="molecule type" value="Genomic_DNA"/>
</dbReference>
<dbReference type="Proteomes" id="UP001177670">
    <property type="component" value="Unassembled WGS sequence"/>
</dbReference>
<keyword evidence="3" id="KW-1185">Reference proteome</keyword>
<accession>A0AA40G4V5</accession>
<protein>
    <submittedName>
        <fullName evidence="2">Uncharacterized protein</fullName>
    </submittedName>
</protein>
<evidence type="ECO:0000256" key="1">
    <source>
        <dbReference type="SAM" id="MobiDB-lite"/>
    </source>
</evidence>